<organism evidence="1 2">
    <name type="scientific">Cavia porcellus</name>
    <name type="common">Guinea pig</name>
    <dbReference type="NCBI Taxonomy" id="10141"/>
    <lineage>
        <taxon>Eukaryota</taxon>
        <taxon>Metazoa</taxon>
        <taxon>Chordata</taxon>
        <taxon>Craniata</taxon>
        <taxon>Vertebrata</taxon>
        <taxon>Euteleostomi</taxon>
        <taxon>Mammalia</taxon>
        <taxon>Eutheria</taxon>
        <taxon>Euarchontoglires</taxon>
        <taxon>Glires</taxon>
        <taxon>Rodentia</taxon>
        <taxon>Hystricomorpha</taxon>
        <taxon>Caviidae</taxon>
        <taxon>Cavia</taxon>
    </lineage>
</organism>
<evidence type="ECO:0000313" key="1">
    <source>
        <dbReference type="Ensembl" id="ENSCPOP00000024186.1"/>
    </source>
</evidence>
<dbReference type="Ensembl" id="ENSCPOT00000037066.1">
    <property type="protein sequence ID" value="ENSCPOP00000024186.1"/>
    <property type="gene ID" value="ENSCPOG00000034073.1"/>
</dbReference>
<reference evidence="2" key="1">
    <citation type="journal article" date="2011" name="Nature">
        <title>A high-resolution map of human evolutionary constraint using 29 mammals.</title>
        <authorList>
            <person name="Lindblad-Toh K."/>
            <person name="Garber M."/>
            <person name="Zuk O."/>
            <person name="Lin M.F."/>
            <person name="Parker B.J."/>
            <person name="Washietl S."/>
            <person name="Kheradpour P."/>
            <person name="Ernst J."/>
            <person name="Jordan G."/>
            <person name="Mauceli E."/>
            <person name="Ward L.D."/>
            <person name="Lowe C.B."/>
            <person name="Holloway A.K."/>
            <person name="Clamp M."/>
            <person name="Gnerre S."/>
            <person name="Alfoldi J."/>
            <person name="Beal K."/>
            <person name="Chang J."/>
            <person name="Clawson H."/>
            <person name="Cuff J."/>
            <person name="Di Palma F."/>
            <person name="Fitzgerald S."/>
            <person name="Flicek P."/>
            <person name="Guttman M."/>
            <person name="Hubisz M.J."/>
            <person name="Jaffe D.B."/>
            <person name="Jungreis I."/>
            <person name="Kent W.J."/>
            <person name="Kostka D."/>
            <person name="Lara M."/>
            <person name="Martins A.L."/>
            <person name="Massingham T."/>
            <person name="Moltke I."/>
            <person name="Raney B.J."/>
            <person name="Rasmussen M.D."/>
            <person name="Robinson J."/>
            <person name="Stark A."/>
            <person name="Vilella A.J."/>
            <person name="Wen J."/>
            <person name="Xie X."/>
            <person name="Zody M.C."/>
            <person name="Baldwin J."/>
            <person name="Bloom T."/>
            <person name="Chin C.W."/>
            <person name="Heiman D."/>
            <person name="Nicol R."/>
            <person name="Nusbaum C."/>
            <person name="Young S."/>
            <person name="Wilkinson J."/>
            <person name="Worley K.C."/>
            <person name="Kovar C.L."/>
            <person name="Muzny D.M."/>
            <person name="Gibbs R.A."/>
            <person name="Cree A."/>
            <person name="Dihn H.H."/>
            <person name="Fowler G."/>
            <person name="Jhangiani S."/>
            <person name="Joshi V."/>
            <person name="Lee S."/>
            <person name="Lewis L.R."/>
            <person name="Nazareth L.V."/>
            <person name="Okwuonu G."/>
            <person name="Santibanez J."/>
            <person name="Warren W.C."/>
            <person name="Mardis E.R."/>
            <person name="Weinstock G.M."/>
            <person name="Wilson R.K."/>
            <person name="Delehaunty K."/>
            <person name="Dooling D."/>
            <person name="Fronik C."/>
            <person name="Fulton L."/>
            <person name="Fulton B."/>
            <person name="Graves T."/>
            <person name="Minx P."/>
            <person name="Sodergren E."/>
            <person name="Birney E."/>
            <person name="Margulies E.H."/>
            <person name="Herrero J."/>
            <person name="Green E.D."/>
            <person name="Haussler D."/>
            <person name="Siepel A."/>
            <person name="Goldman N."/>
            <person name="Pollard K.S."/>
            <person name="Pedersen J.S."/>
            <person name="Lander E.S."/>
            <person name="Kellis M."/>
        </authorList>
    </citation>
    <scope>NUCLEOTIDE SEQUENCE [LARGE SCALE GENOMIC DNA]</scope>
    <source>
        <strain evidence="2">2N</strain>
    </source>
</reference>
<dbReference type="EMBL" id="AAKN02049068">
    <property type="status" value="NOT_ANNOTATED_CDS"/>
    <property type="molecule type" value="Genomic_DNA"/>
</dbReference>
<reference evidence="1" key="2">
    <citation type="submission" date="2025-08" db="UniProtKB">
        <authorList>
            <consortium name="Ensembl"/>
        </authorList>
    </citation>
    <scope>IDENTIFICATION</scope>
    <source>
        <strain evidence="1">2N</strain>
    </source>
</reference>
<evidence type="ECO:0000313" key="2">
    <source>
        <dbReference type="Proteomes" id="UP000005447"/>
    </source>
</evidence>
<keyword evidence="2" id="KW-1185">Reference proteome</keyword>
<proteinExistence type="predicted"/>
<dbReference type="VEuPathDB" id="HostDB:ENSCPOG00000034073"/>
<sequence>MENRTEVTEF</sequence>
<name>A0A286XFJ6_CAVPO</name>
<dbReference type="InParanoid" id="A0A286XFJ6"/>
<reference evidence="1" key="3">
    <citation type="submission" date="2025-09" db="UniProtKB">
        <authorList>
            <consortium name="Ensembl"/>
        </authorList>
    </citation>
    <scope>IDENTIFICATION</scope>
    <source>
        <strain evidence="1">2N</strain>
    </source>
</reference>
<accession>A0A286XFJ6</accession>
<dbReference type="OMA" id="FATMENY"/>
<protein>
    <submittedName>
        <fullName evidence="1">Uncharacterized protein</fullName>
    </submittedName>
</protein>
<dbReference type="Proteomes" id="UP000005447">
    <property type="component" value="Unassembled WGS sequence"/>
</dbReference>